<keyword evidence="3" id="KW-1003">Cell membrane</keyword>
<feature type="transmembrane region" description="Helical" evidence="7">
    <location>
        <begin position="186"/>
        <end position="206"/>
    </location>
</feature>
<dbReference type="InterPro" id="IPR000515">
    <property type="entry name" value="MetI-like"/>
</dbReference>
<dbReference type="PANTHER" id="PTHR43744:SF9">
    <property type="entry name" value="POLYGALACTURONAN_RHAMNOGALACTURONAN TRANSPORT SYSTEM PERMEASE PROTEIN YTCP"/>
    <property type="match status" value="1"/>
</dbReference>
<comment type="subcellular location">
    <subcellularLocation>
        <location evidence="1 7">Cell membrane</location>
        <topology evidence="1 7">Multi-pass membrane protein</topology>
    </subcellularLocation>
</comment>
<reference evidence="9" key="1">
    <citation type="submission" date="2022-01" db="EMBL/GenBank/DDBJ databases">
        <title>Paenibacillus spongiae sp. nov., isolated from marine sponge.</title>
        <authorList>
            <person name="Li Z."/>
            <person name="Zhang M."/>
        </authorList>
    </citation>
    <scope>NUCLEOTIDE SEQUENCE</scope>
    <source>
        <strain evidence="9">PHS-Z3</strain>
    </source>
</reference>
<dbReference type="Gene3D" id="1.10.3720.10">
    <property type="entry name" value="MetI-like"/>
    <property type="match status" value="1"/>
</dbReference>
<organism evidence="9 10">
    <name type="scientific">Paenibacillus spongiae</name>
    <dbReference type="NCBI Taxonomy" id="2909671"/>
    <lineage>
        <taxon>Bacteria</taxon>
        <taxon>Bacillati</taxon>
        <taxon>Bacillota</taxon>
        <taxon>Bacilli</taxon>
        <taxon>Bacillales</taxon>
        <taxon>Paenibacillaceae</taxon>
        <taxon>Paenibacillus</taxon>
    </lineage>
</organism>
<keyword evidence="5 7" id="KW-1133">Transmembrane helix</keyword>
<evidence type="ECO:0000259" key="8">
    <source>
        <dbReference type="PROSITE" id="PS50928"/>
    </source>
</evidence>
<feature type="transmembrane region" description="Helical" evidence="7">
    <location>
        <begin position="113"/>
        <end position="133"/>
    </location>
</feature>
<feature type="transmembrane region" description="Helical" evidence="7">
    <location>
        <begin position="145"/>
        <end position="165"/>
    </location>
</feature>
<dbReference type="EMBL" id="CP091430">
    <property type="protein sequence ID" value="UVI32784.1"/>
    <property type="molecule type" value="Genomic_DNA"/>
</dbReference>
<dbReference type="PROSITE" id="PS50928">
    <property type="entry name" value="ABC_TM1"/>
    <property type="match status" value="1"/>
</dbReference>
<dbReference type="Proteomes" id="UP001057877">
    <property type="component" value="Chromosome"/>
</dbReference>
<gene>
    <name evidence="9" type="ORF">L1F29_13545</name>
</gene>
<accession>A0ABY5SFL9</accession>
<feature type="transmembrane region" description="Helical" evidence="7">
    <location>
        <begin position="268"/>
        <end position="287"/>
    </location>
</feature>
<keyword evidence="10" id="KW-1185">Reference proteome</keyword>
<evidence type="ECO:0000256" key="7">
    <source>
        <dbReference type="RuleBase" id="RU363032"/>
    </source>
</evidence>
<keyword evidence="2 7" id="KW-0813">Transport</keyword>
<evidence type="ECO:0000256" key="3">
    <source>
        <dbReference type="ARBA" id="ARBA00022475"/>
    </source>
</evidence>
<feature type="transmembrane region" description="Helical" evidence="7">
    <location>
        <begin position="17"/>
        <end position="35"/>
    </location>
</feature>
<dbReference type="RefSeq" id="WP_258388834.1">
    <property type="nucleotide sequence ID" value="NZ_CP091430.1"/>
</dbReference>
<evidence type="ECO:0000313" key="9">
    <source>
        <dbReference type="EMBL" id="UVI32784.1"/>
    </source>
</evidence>
<evidence type="ECO:0000256" key="6">
    <source>
        <dbReference type="ARBA" id="ARBA00023136"/>
    </source>
</evidence>
<dbReference type="PANTHER" id="PTHR43744">
    <property type="entry name" value="ABC TRANSPORTER PERMEASE PROTEIN MG189-RELATED-RELATED"/>
    <property type="match status" value="1"/>
</dbReference>
<dbReference type="InterPro" id="IPR035906">
    <property type="entry name" value="MetI-like_sf"/>
</dbReference>
<feature type="domain" description="ABC transmembrane type-1" evidence="8">
    <location>
        <begin position="78"/>
        <end position="279"/>
    </location>
</feature>
<evidence type="ECO:0000256" key="4">
    <source>
        <dbReference type="ARBA" id="ARBA00022692"/>
    </source>
</evidence>
<protein>
    <submittedName>
        <fullName evidence="9">Carbohydrate ABC transporter permease</fullName>
    </submittedName>
</protein>
<proteinExistence type="inferred from homology"/>
<dbReference type="CDD" id="cd06261">
    <property type="entry name" value="TM_PBP2"/>
    <property type="match status" value="1"/>
</dbReference>
<evidence type="ECO:0000256" key="2">
    <source>
        <dbReference type="ARBA" id="ARBA00022448"/>
    </source>
</evidence>
<evidence type="ECO:0000313" key="10">
    <source>
        <dbReference type="Proteomes" id="UP001057877"/>
    </source>
</evidence>
<evidence type="ECO:0000256" key="1">
    <source>
        <dbReference type="ARBA" id="ARBA00004651"/>
    </source>
</evidence>
<name>A0ABY5SFL9_9BACL</name>
<dbReference type="Pfam" id="PF00528">
    <property type="entry name" value="BPD_transp_1"/>
    <property type="match status" value="1"/>
</dbReference>
<keyword evidence="6 7" id="KW-0472">Membrane</keyword>
<evidence type="ECO:0000256" key="5">
    <source>
        <dbReference type="ARBA" id="ARBA00022989"/>
    </source>
</evidence>
<keyword evidence="4 7" id="KW-0812">Transmembrane</keyword>
<sequence length="302" mass="34157">MKANGIRRTMEDNVIDIVIYAILIVVFVMTVYPFYYSLVISFNHGIDASRGGIYFWPRVFSLDNYKAVFSNHALLNGFGITISRTVIGTFATLLFTGLFAYSLSYNKLMFRTTYITLLIIAMYFSGGLIPYFILLKKLQLMNTFLVYIIPLMLNAFFTIIMMSFFRELPHELKESAKMDGASEMRIYFSIVIPISAPVFATIALFAGVEHWNSWFDAAFFVTDKDLKTISFMLMELINKANLTAVQGGGGDVERAATYAAQTFTAETIRMATMIVVIIPIICVYPFLQRYFVKGIMVGSIKG</sequence>
<dbReference type="SUPFAM" id="SSF161098">
    <property type="entry name" value="MetI-like"/>
    <property type="match status" value="1"/>
</dbReference>
<comment type="similarity">
    <text evidence="7">Belongs to the binding-protein-dependent transport system permease family.</text>
</comment>
<feature type="transmembrane region" description="Helical" evidence="7">
    <location>
        <begin position="78"/>
        <end position="101"/>
    </location>
</feature>